<feature type="transmembrane region" description="Helical" evidence="8">
    <location>
        <begin position="351"/>
        <end position="374"/>
    </location>
</feature>
<dbReference type="KEGG" id="lhb:D1010_04355"/>
<evidence type="ECO:0000256" key="8">
    <source>
        <dbReference type="SAM" id="Phobius"/>
    </source>
</evidence>
<feature type="transmembrane region" description="Helical" evidence="8">
    <location>
        <begin position="189"/>
        <end position="211"/>
    </location>
</feature>
<dbReference type="RefSeq" id="WP_152260319.1">
    <property type="nucleotide sequence ID" value="NZ_CP045143.1"/>
</dbReference>
<dbReference type="PANTHER" id="PTHR30294:SF38">
    <property type="entry name" value="TRANSPORT PERMEASE PROTEIN"/>
    <property type="match status" value="1"/>
</dbReference>
<dbReference type="GO" id="GO:0140359">
    <property type="term" value="F:ABC-type transporter activity"/>
    <property type="evidence" value="ECO:0007669"/>
    <property type="project" value="InterPro"/>
</dbReference>
<proteinExistence type="inferred from homology"/>
<keyword evidence="5 8" id="KW-0812">Transmembrane</keyword>
<evidence type="ECO:0000313" key="11">
    <source>
        <dbReference type="Proteomes" id="UP000326779"/>
    </source>
</evidence>
<dbReference type="InterPro" id="IPR013525">
    <property type="entry name" value="ABC2_TM"/>
</dbReference>
<evidence type="ECO:0000256" key="7">
    <source>
        <dbReference type="ARBA" id="ARBA00023136"/>
    </source>
</evidence>
<feature type="transmembrane region" description="Helical" evidence="8">
    <location>
        <begin position="301"/>
        <end position="325"/>
    </location>
</feature>
<reference evidence="10 11" key="1">
    <citation type="submission" date="2019-10" db="EMBL/GenBank/DDBJ databases">
        <title>The completed genome of Lactobacillus harbinensis M1.</title>
        <authorList>
            <person name="Zheng Y."/>
        </authorList>
    </citation>
    <scope>NUCLEOTIDE SEQUENCE [LARGE SCALE GENOMIC DNA]</scope>
    <source>
        <strain evidence="10 11">M1</strain>
    </source>
</reference>
<feature type="transmembrane region" description="Helical" evidence="8">
    <location>
        <begin position="232"/>
        <end position="257"/>
    </location>
</feature>
<dbReference type="AlphaFoldDB" id="A0A5P8M3N2"/>
<organism evidence="10 11">
    <name type="scientific">Schleiferilactobacillus harbinensis</name>
    <dbReference type="NCBI Taxonomy" id="304207"/>
    <lineage>
        <taxon>Bacteria</taxon>
        <taxon>Bacillati</taxon>
        <taxon>Bacillota</taxon>
        <taxon>Bacilli</taxon>
        <taxon>Lactobacillales</taxon>
        <taxon>Lactobacillaceae</taxon>
        <taxon>Schleiferilactobacillus</taxon>
    </lineage>
</organism>
<evidence type="ECO:0000256" key="2">
    <source>
        <dbReference type="ARBA" id="ARBA00007783"/>
    </source>
</evidence>
<evidence type="ECO:0000256" key="1">
    <source>
        <dbReference type="ARBA" id="ARBA00004651"/>
    </source>
</evidence>
<name>A0A5P8M3N2_9LACO</name>
<evidence type="ECO:0000256" key="3">
    <source>
        <dbReference type="ARBA" id="ARBA00022448"/>
    </source>
</evidence>
<keyword evidence="4" id="KW-1003">Cell membrane</keyword>
<protein>
    <submittedName>
        <fullName evidence="10">ABC transporter permease subunit</fullName>
    </submittedName>
</protein>
<keyword evidence="7 8" id="KW-0472">Membrane</keyword>
<feature type="domain" description="ABC transmembrane type-2" evidence="9">
    <location>
        <begin position="137"/>
        <end position="379"/>
    </location>
</feature>
<keyword evidence="3" id="KW-0813">Transport</keyword>
<dbReference type="PANTHER" id="PTHR30294">
    <property type="entry name" value="MEMBRANE COMPONENT OF ABC TRANSPORTER YHHJ-RELATED"/>
    <property type="match status" value="1"/>
</dbReference>
<gene>
    <name evidence="10" type="ORF">D1010_04355</name>
</gene>
<evidence type="ECO:0000256" key="4">
    <source>
        <dbReference type="ARBA" id="ARBA00022475"/>
    </source>
</evidence>
<evidence type="ECO:0000259" key="9">
    <source>
        <dbReference type="PROSITE" id="PS51012"/>
    </source>
</evidence>
<evidence type="ECO:0000256" key="6">
    <source>
        <dbReference type="ARBA" id="ARBA00022989"/>
    </source>
</evidence>
<dbReference type="EMBL" id="CP045143">
    <property type="protein sequence ID" value="QFR22731.1"/>
    <property type="molecule type" value="Genomic_DNA"/>
</dbReference>
<dbReference type="InterPro" id="IPR051449">
    <property type="entry name" value="ABC-2_transporter_component"/>
</dbReference>
<evidence type="ECO:0000313" key="10">
    <source>
        <dbReference type="EMBL" id="QFR22731.1"/>
    </source>
</evidence>
<feature type="transmembrane region" description="Helical" evidence="8">
    <location>
        <begin position="263"/>
        <end position="289"/>
    </location>
</feature>
<evidence type="ECO:0000256" key="5">
    <source>
        <dbReference type="ARBA" id="ARBA00022692"/>
    </source>
</evidence>
<dbReference type="Pfam" id="PF12698">
    <property type="entry name" value="ABC2_membrane_3"/>
    <property type="match status" value="1"/>
</dbReference>
<sequence length="382" mass="41940">MRIAGMIKRVLREMLRDKRTIALMFIAPLFILTLIYFLFQSNGTTTATLAVRGVDSTLVSGVDTDHVTIKHDTSKQSADKVIRKHDYAGMLIQKGDKLTLTLANSDQTKSAVLKQSLQAAQIKLKTKAAASAIKREAAAIKKLQQALATATRNPAVAAQTPAQPSQSENYTVKTHYLYGSSDSTYFDTLLPIMMGFVVFFFVFLISGIALLKERTTGTLYRLLATPVKRGEIISGYLAGYGAFALVQTLLVVLYTIFVFKVQIIGSIWNVLLINILLAAVALTMGLFISTFASSEFQMMQFIPIVVIPQIFFSGIIPVSTMPNWLQAIAHIMPLYYGATSMSNVVEKGASLASIAPSLLILLVFVAGFLMLNLVTMRKYRNV</sequence>
<comment type="subcellular location">
    <subcellularLocation>
        <location evidence="1">Cell membrane</location>
        <topology evidence="1">Multi-pass membrane protein</topology>
    </subcellularLocation>
</comment>
<dbReference type="PROSITE" id="PS51012">
    <property type="entry name" value="ABC_TM2"/>
    <property type="match status" value="1"/>
</dbReference>
<dbReference type="GO" id="GO:0005886">
    <property type="term" value="C:plasma membrane"/>
    <property type="evidence" value="ECO:0007669"/>
    <property type="project" value="UniProtKB-SubCell"/>
</dbReference>
<dbReference type="Proteomes" id="UP000326779">
    <property type="component" value="Chromosome"/>
</dbReference>
<keyword evidence="6 8" id="KW-1133">Transmembrane helix</keyword>
<feature type="transmembrane region" description="Helical" evidence="8">
    <location>
        <begin position="21"/>
        <end position="39"/>
    </location>
</feature>
<accession>A0A5P8M3N2</accession>
<dbReference type="InterPro" id="IPR047817">
    <property type="entry name" value="ABC2_TM_bact-type"/>
</dbReference>
<comment type="similarity">
    <text evidence="2">Belongs to the ABC-2 integral membrane protein family.</text>
</comment>